<name>A0AC61PKU4_9FIRM</name>
<dbReference type="EMBL" id="FWXZ01000002">
    <property type="protein sequence ID" value="SMC57284.1"/>
    <property type="molecule type" value="Genomic_DNA"/>
</dbReference>
<evidence type="ECO:0000313" key="2">
    <source>
        <dbReference type="Proteomes" id="UP000192328"/>
    </source>
</evidence>
<reference evidence="1" key="1">
    <citation type="submission" date="2017-04" db="EMBL/GenBank/DDBJ databases">
        <authorList>
            <person name="Varghese N."/>
            <person name="Submissions S."/>
        </authorList>
    </citation>
    <scope>NUCLEOTIDE SEQUENCE</scope>
    <source>
        <strain evidence="1">WTE2008</strain>
    </source>
</reference>
<proteinExistence type="predicted"/>
<keyword evidence="2" id="KW-1185">Reference proteome</keyword>
<sequence>MIKAYKPALDELSFRESLMADPETMSYNDAWGGTIPFPKEDWQDWYEYWMDAPESEMYYRYLYDDAVGCFVGEIAYHYDEDRNIHICDVIVLAKYRGRGYGSAGINLLCQAAKENGVAVLYDDIAADNPSWKLFLKNGFEIDWQNDEVVMVKKVL</sequence>
<organism evidence="1 2">
    <name type="scientific">Aristaeella lactis</name>
    <dbReference type="NCBI Taxonomy" id="3046383"/>
    <lineage>
        <taxon>Bacteria</taxon>
        <taxon>Bacillati</taxon>
        <taxon>Bacillota</taxon>
        <taxon>Clostridia</taxon>
        <taxon>Eubacteriales</taxon>
        <taxon>Aristaeellaceae</taxon>
        <taxon>Aristaeella</taxon>
    </lineage>
</organism>
<evidence type="ECO:0000313" key="1">
    <source>
        <dbReference type="EMBL" id="SMC57284.1"/>
    </source>
</evidence>
<comment type="caution">
    <text evidence="1">The sequence shown here is derived from an EMBL/GenBank/DDBJ whole genome shotgun (WGS) entry which is preliminary data.</text>
</comment>
<dbReference type="Proteomes" id="UP000192328">
    <property type="component" value="Unassembled WGS sequence"/>
</dbReference>
<gene>
    <name evidence="1" type="ORF">SAMN06297397_1430</name>
</gene>
<accession>A0AC61PKU4</accession>
<protein>
    <submittedName>
        <fullName evidence="1">Acetyltransferase (GNAT) family protein</fullName>
    </submittedName>
</protein>